<keyword evidence="3" id="KW-1185">Reference proteome</keyword>
<comment type="caution">
    <text evidence="2">The sequence shown here is derived from an EMBL/GenBank/DDBJ whole genome shotgun (WGS) entry which is preliminary data.</text>
</comment>
<feature type="compositionally biased region" description="Acidic residues" evidence="1">
    <location>
        <begin position="103"/>
        <end position="117"/>
    </location>
</feature>
<proteinExistence type="predicted"/>
<dbReference type="RefSeq" id="WP_107974224.1">
    <property type="nucleotide sequence ID" value="NZ_BMEZ01000001.1"/>
</dbReference>
<evidence type="ECO:0000313" key="2">
    <source>
        <dbReference type="EMBL" id="PTX52837.1"/>
    </source>
</evidence>
<name>A0A2T6B9T7_9RHOB</name>
<feature type="region of interest" description="Disordered" evidence="1">
    <location>
        <begin position="71"/>
        <end position="132"/>
    </location>
</feature>
<reference evidence="2 3" key="1">
    <citation type="submission" date="2018-04" db="EMBL/GenBank/DDBJ databases">
        <title>Genomic Encyclopedia of Archaeal and Bacterial Type Strains, Phase II (KMG-II): from individual species to whole genera.</title>
        <authorList>
            <person name="Goeker M."/>
        </authorList>
    </citation>
    <scope>NUCLEOTIDE SEQUENCE [LARGE SCALE GENOMIC DNA]</scope>
    <source>
        <strain evidence="2 3">DSM 29329</strain>
    </source>
</reference>
<feature type="compositionally biased region" description="Basic and acidic residues" evidence="1">
    <location>
        <begin position="71"/>
        <end position="93"/>
    </location>
</feature>
<evidence type="ECO:0000313" key="3">
    <source>
        <dbReference type="Proteomes" id="UP000244069"/>
    </source>
</evidence>
<organism evidence="2 3">
    <name type="scientific">Allosediminivita pacifica</name>
    <dbReference type="NCBI Taxonomy" id="1267769"/>
    <lineage>
        <taxon>Bacteria</taxon>
        <taxon>Pseudomonadati</taxon>
        <taxon>Pseudomonadota</taxon>
        <taxon>Alphaproteobacteria</taxon>
        <taxon>Rhodobacterales</taxon>
        <taxon>Paracoccaceae</taxon>
        <taxon>Allosediminivita</taxon>
    </lineage>
</organism>
<dbReference type="AlphaFoldDB" id="A0A2T6B9T7"/>
<protein>
    <submittedName>
        <fullName evidence="2">Uncharacterized protein</fullName>
    </submittedName>
</protein>
<accession>A0A2T6B9T7</accession>
<gene>
    <name evidence="2" type="ORF">C8N44_101127</name>
</gene>
<evidence type="ECO:0000256" key="1">
    <source>
        <dbReference type="SAM" id="MobiDB-lite"/>
    </source>
</evidence>
<feature type="region of interest" description="Disordered" evidence="1">
    <location>
        <begin position="28"/>
        <end position="54"/>
    </location>
</feature>
<dbReference type="Proteomes" id="UP000244069">
    <property type="component" value="Unassembled WGS sequence"/>
</dbReference>
<sequence>MTDRRDSDSCNEREGYEEEVDRLFEAADALMASDEKNETTEQISSEPSPEKQRFRDVFRRVATISQLLRILEEYRHEQDGVETQHKEDKRGTDDTAASGDADPASEEESEEEGDLCPDDDHTPLALKSGGRR</sequence>
<dbReference type="EMBL" id="QBKN01000001">
    <property type="protein sequence ID" value="PTX52837.1"/>
    <property type="molecule type" value="Genomic_DNA"/>
</dbReference>